<dbReference type="Pfam" id="PF24669">
    <property type="entry name" value="Ddi2_HDD"/>
    <property type="match status" value="1"/>
</dbReference>
<evidence type="ECO:0000313" key="15">
    <source>
        <dbReference type="EMBL" id="RLL92989.1"/>
    </source>
</evidence>
<evidence type="ECO:0000256" key="10">
    <source>
        <dbReference type="ARBA" id="ARBA00022801"/>
    </source>
</evidence>
<evidence type="ECO:0000256" key="4">
    <source>
        <dbReference type="ARBA" id="ARBA00011128"/>
    </source>
</evidence>
<dbReference type="PROSITE" id="PS50030">
    <property type="entry name" value="UBA"/>
    <property type="match status" value="1"/>
</dbReference>
<name>A0A3R7IE84_9EURO</name>
<dbReference type="Gene3D" id="1.10.8.10">
    <property type="entry name" value="DNA helicase RuvA subunit, C-terminal domain"/>
    <property type="match status" value="1"/>
</dbReference>
<dbReference type="PANTHER" id="PTHR15397">
    <property type="entry name" value="SODIUM-GLUCOSE COTRANSPORTER REGULATORY PROTEIN -RELATED"/>
    <property type="match status" value="1"/>
</dbReference>
<dbReference type="SUPFAM" id="SSF54236">
    <property type="entry name" value="Ubiquitin-like"/>
    <property type="match status" value="1"/>
</dbReference>
<dbReference type="GO" id="GO:0004190">
    <property type="term" value="F:aspartic-type endopeptidase activity"/>
    <property type="evidence" value="ECO:0007669"/>
    <property type="project" value="UniProtKB-KW"/>
</dbReference>
<keyword evidence="16" id="KW-1185">Reference proteome</keyword>
<dbReference type="Gene3D" id="3.30.9.30">
    <property type="match status" value="1"/>
</dbReference>
<keyword evidence="9" id="KW-0064">Aspartyl protease</keyword>
<dbReference type="PROSITE" id="PS50053">
    <property type="entry name" value="UBIQUITIN_2"/>
    <property type="match status" value="1"/>
</dbReference>
<dbReference type="GO" id="GO:0015031">
    <property type="term" value="P:protein transport"/>
    <property type="evidence" value="ECO:0007669"/>
    <property type="project" value="UniProtKB-KW"/>
</dbReference>
<evidence type="ECO:0000256" key="8">
    <source>
        <dbReference type="ARBA" id="ARBA00022670"/>
    </source>
</evidence>
<evidence type="ECO:0000256" key="2">
    <source>
        <dbReference type="ARBA" id="ARBA00004496"/>
    </source>
</evidence>
<dbReference type="SUPFAM" id="SSF54373">
    <property type="entry name" value="FAD-linked reductases, C-terminal domain"/>
    <property type="match status" value="1"/>
</dbReference>
<keyword evidence="10" id="KW-0378">Hydrolase</keyword>
<dbReference type="Pfam" id="PF00627">
    <property type="entry name" value="UBA"/>
    <property type="match status" value="1"/>
</dbReference>
<dbReference type="SUPFAM" id="SSF50630">
    <property type="entry name" value="Acid proteases"/>
    <property type="match status" value="1"/>
</dbReference>
<dbReference type="InterPro" id="IPR009060">
    <property type="entry name" value="UBA-like_sf"/>
</dbReference>
<evidence type="ECO:0000256" key="1">
    <source>
        <dbReference type="ARBA" id="ARBA00003231"/>
    </source>
</evidence>
<feature type="domain" description="UBA" evidence="13">
    <location>
        <begin position="934"/>
        <end position="972"/>
    </location>
</feature>
<evidence type="ECO:0000256" key="12">
    <source>
        <dbReference type="SAM" id="MobiDB-lite"/>
    </source>
</evidence>
<dbReference type="Gene3D" id="2.40.400.10">
    <property type="entry name" value="Acetoacetate decarboxylase-like"/>
    <property type="match status" value="1"/>
</dbReference>
<accession>A0A3R7IE84</accession>
<evidence type="ECO:0000313" key="16">
    <source>
        <dbReference type="Proteomes" id="UP000215289"/>
    </source>
</evidence>
<dbReference type="SMART" id="SM00165">
    <property type="entry name" value="UBA"/>
    <property type="match status" value="1"/>
</dbReference>
<comment type="similarity">
    <text evidence="3">Belongs to the DDI1 family.</text>
</comment>
<dbReference type="Pfam" id="PF00240">
    <property type="entry name" value="ubiquitin"/>
    <property type="match status" value="1"/>
</dbReference>
<evidence type="ECO:0000256" key="9">
    <source>
        <dbReference type="ARBA" id="ARBA00022750"/>
    </source>
</evidence>
<sequence length="972" mass="106476">MGQWMEIIMVSVALQMPLNCIGIMLHSTAVGSNDLNGATQDGLQILIVGAGIGGLTAAIALDNKDISSQWLLVHRFHSRCAAHLWQRALYCSHRVTLALGNREVDQGDAVIAPYDSGRNAFRFLTSRQAALADPETREVAHDRGVVDMWDSPDRRLPIYPCQNNEILNFVCQHPSTMTTIEAGTDWNQSAGRDALIRVYNDFDPLLVKLLTKAEAEETLRIWPLLDMDRLPTWVEAQAFVNYIYGQDEFDHPARFGANIFGPGILGCTGASPSSSDQRRGQGRTFIVKIGEVVHGTYMPILFENLPALSSVGGRNSDAEAIHSLRHTRGGDSYHLQTSWQGAVWGHFHLESLEDVDPENDPGVIDGEPSDGLLVHRYIPKVGRDCKGEAATEYGVFVPHAAESKVVPSKVTRVRKTPKASFQIDALGRGWLPTLQHIISRLAEISVDQTGAIDLTLPTYAKDDHYRRLLSRSNSEITDALIVVLLMFADDTDKLHRCLILWCLVVSSTIVTFDGNHQESRDRPGAWLMMSETVVLVASGQDKIRRITVSVIRPDQADSDIISLEVGGDMTVELLKAIVESETSIPTNTQRLVYNNQLLGDDAQTLEQIGIGEGDMLGVHVTMRSPQAPARSIGGPSAAAQQNLQRRQAMAPDPETIRLHILGDPRVREAVRRQNPELADAANDAQRFRDVLMAQQRREAQLEAEKEARIAMLNADPFNPENQREIEEIIRQNAVTENLHTAMEHHPESFGRVTMLYIPVEVNGHKVNAFVDSGAQVTIMSPECATACNIMRLVDRRYGGIAKGVGTATILGRVHSAQIKIGSMFLPCSFTVMEGKHIDLLLGLDMLKRHQACIDLKKGALVIQDEAVPFLGEADIPKELQEGFEDEPIVKGADGAEVGARTGAVTHQASGSGTSAAAPSSSTPRINIRPAPSSRWPQDSIAKITELGFTREEAVRALDAANGDLDGAIGFLI</sequence>
<protein>
    <recommendedName>
        <fullName evidence="5">DNA damage-inducible protein 1</fullName>
    </recommendedName>
</protein>
<dbReference type="InterPro" id="IPR023375">
    <property type="entry name" value="ADC_dom_sf"/>
</dbReference>
<proteinExistence type="inferred from homology"/>
<evidence type="ECO:0000256" key="6">
    <source>
        <dbReference type="ARBA" id="ARBA00022448"/>
    </source>
</evidence>
<dbReference type="GO" id="GO:0005737">
    <property type="term" value="C:cytoplasm"/>
    <property type="evidence" value="ECO:0007669"/>
    <property type="project" value="UniProtKB-SubCell"/>
</dbReference>
<reference evidence="15 16" key="1">
    <citation type="submission" date="2018-08" db="EMBL/GenBank/DDBJ databases">
        <title>Draft genome sequences of two Aspergillus turcosus clinical strains isolated from bronchoalveolar lavage fluid: one azole-susceptible and the other azole-resistant.</title>
        <authorList>
            <person name="Parent-Michaud M."/>
            <person name="Dufresne P.J."/>
            <person name="Fournier E."/>
            <person name="Martineau C."/>
            <person name="Moreira S."/>
            <person name="Perkins V."/>
            <person name="De Repentigny L."/>
            <person name="Dufresne S.F."/>
        </authorList>
    </citation>
    <scope>NUCLEOTIDE SEQUENCE [LARGE SCALE GENOMIC DNA]</scope>
    <source>
        <strain evidence="15">HMR AF 1038</strain>
    </source>
</reference>
<evidence type="ECO:0000256" key="5">
    <source>
        <dbReference type="ARBA" id="ARBA00021491"/>
    </source>
</evidence>
<dbReference type="Pfam" id="PF09668">
    <property type="entry name" value="Asp_protease"/>
    <property type="match status" value="1"/>
</dbReference>
<dbReference type="EMBL" id="NIDN02000479">
    <property type="protein sequence ID" value="RLL92989.1"/>
    <property type="molecule type" value="Genomic_DNA"/>
</dbReference>
<dbReference type="InterPro" id="IPR000626">
    <property type="entry name" value="Ubiquitin-like_dom"/>
</dbReference>
<comment type="caution">
    <text evidence="15">The sequence shown here is derived from an EMBL/GenBank/DDBJ whole genome shotgun (WGS) entry which is preliminary data.</text>
</comment>
<comment type="subunit">
    <text evidence="4">Binds ubiquitin and polyubiquitinated proteins.</text>
</comment>
<dbReference type="InterPro" id="IPR029071">
    <property type="entry name" value="Ubiquitin-like_domsf"/>
</dbReference>
<keyword evidence="11" id="KW-0653">Protein transport</keyword>
<evidence type="ECO:0000256" key="11">
    <source>
        <dbReference type="ARBA" id="ARBA00022927"/>
    </source>
</evidence>
<dbReference type="CDD" id="cd01796">
    <property type="entry name" value="Ubl_Ddi1_like"/>
    <property type="match status" value="1"/>
</dbReference>
<feature type="region of interest" description="Disordered" evidence="12">
    <location>
        <begin position="904"/>
        <end position="935"/>
    </location>
</feature>
<dbReference type="SUPFAM" id="SSF46934">
    <property type="entry name" value="UBA-like"/>
    <property type="match status" value="1"/>
</dbReference>
<dbReference type="AlphaFoldDB" id="A0A3R7IE84"/>
<gene>
    <name evidence="15" type="ORF">CFD26_100729</name>
</gene>
<evidence type="ECO:0000256" key="7">
    <source>
        <dbReference type="ARBA" id="ARBA00022490"/>
    </source>
</evidence>
<keyword evidence="6" id="KW-0813">Transport</keyword>
<dbReference type="InterPro" id="IPR033882">
    <property type="entry name" value="DDI1_N"/>
</dbReference>
<dbReference type="STRING" id="1245748.A0A3R7IE84"/>
<keyword evidence="8" id="KW-0645">Protease</keyword>
<dbReference type="OrthoDB" id="1047367at2759"/>
<dbReference type="CDD" id="cd05479">
    <property type="entry name" value="RP_DDI"/>
    <property type="match status" value="1"/>
</dbReference>
<dbReference type="Gene3D" id="2.40.70.10">
    <property type="entry name" value="Acid Proteases"/>
    <property type="match status" value="1"/>
</dbReference>
<dbReference type="InterPro" id="IPR021109">
    <property type="entry name" value="Peptidase_aspartic_dom_sf"/>
</dbReference>
<feature type="domain" description="Ubiquitin-like" evidence="14">
    <location>
        <begin position="546"/>
        <end position="625"/>
    </location>
</feature>
<dbReference type="SUPFAM" id="SSF160104">
    <property type="entry name" value="Acetoacetate decarboxylase-like"/>
    <property type="match status" value="1"/>
</dbReference>
<comment type="function">
    <text evidence="1">Probable aspartic protease. May be involved in the regulation of exocytosis. Acts as a linker between the 19S proteasome and polyubiquitinated proteins via UBA domain interactions with ubiquitin for their subsequent degradation. Required for S-phase checkpoint control.</text>
</comment>
<dbReference type="InterPro" id="IPR015940">
    <property type="entry name" value="UBA"/>
</dbReference>
<evidence type="ECO:0000259" key="13">
    <source>
        <dbReference type="PROSITE" id="PS50030"/>
    </source>
</evidence>
<dbReference type="InterPro" id="IPR057273">
    <property type="entry name" value="Ddi1/2_HDD"/>
</dbReference>
<evidence type="ECO:0000259" key="14">
    <source>
        <dbReference type="PROSITE" id="PS50053"/>
    </source>
</evidence>
<evidence type="ECO:0000256" key="3">
    <source>
        <dbReference type="ARBA" id="ARBA00009136"/>
    </source>
</evidence>
<dbReference type="PANTHER" id="PTHR15397:SF3">
    <property type="entry name" value="DNA DAMAGE INDUCIBLE 1 HOMOLOG 2"/>
    <property type="match status" value="1"/>
</dbReference>
<organism evidence="15 16">
    <name type="scientific">Aspergillus turcosus</name>
    <dbReference type="NCBI Taxonomy" id="1245748"/>
    <lineage>
        <taxon>Eukaryota</taxon>
        <taxon>Fungi</taxon>
        <taxon>Dikarya</taxon>
        <taxon>Ascomycota</taxon>
        <taxon>Pezizomycotina</taxon>
        <taxon>Eurotiomycetes</taxon>
        <taxon>Eurotiomycetidae</taxon>
        <taxon>Eurotiales</taxon>
        <taxon>Aspergillaceae</taxon>
        <taxon>Aspergillus</taxon>
        <taxon>Aspergillus subgen. Fumigati</taxon>
    </lineage>
</organism>
<dbReference type="Proteomes" id="UP000215289">
    <property type="component" value="Unassembled WGS sequence"/>
</dbReference>
<comment type="subcellular location">
    <subcellularLocation>
        <location evidence="2">Cytoplasm</location>
    </subcellularLocation>
</comment>
<dbReference type="Gene3D" id="3.10.20.90">
    <property type="entry name" value="Phosphatidylinositol 3-kinase Catalytic Subunit, Chain A, domain 1"/>
    <property type="match status" value="1"/>
</dbReference>
<dbReference type="GO" id="GO:0006508">
    <property type="term" value="P:proteolysis"/>
    <property type="evidence" value="ECO:0007669"/>
    <property type="project" value="UniProtKB-KW"/>
</dbReference>
<keyword evidence="7" id="KW-0963">Cytoplasm</keyword>
<dbReference type="InterPro" id="IPR019103">
    <property type="entry name" value="Peptidase_aspartic_DDI1-type"/>
</dbReference>
<dbReference type="SMART" id="SM00213">
    <property type="entry name" value="UBQ"/>
    <property type="match status" value="1"/>
</dbReference>
<feature type="compositionally biased region" description="Low complexity" evidence="12">
    <location>
        <begin position="908"/>
        <end position="923"/>
    </location>
</feature>